<feature type="chain" id="PRO_5014660357" description="Reverse transcriptase Ty1/copia-type domain-containing protein" evidence="2">
    <location>
        <begin position="23"/>
        <end position="845"/>
    </location>
</feature>
<name>A0A2N9FUQ8_FAGSY</name>
<accession>A0A2N9FUQ8</accession>
<dbReference type="InterPro" id="IPR013103">
    <property type="entry name" value="RVT_2"/>
</dbReference>
<feature type="domain" description="Reverse transcriptase Ty1/copia-type" evidence="3">
    <location>
        <begin position="482"/>
        <end position="555"/>
    </location>
</feature>
<dbReference type="PANTHER" id="PTHR11439:SF470">
    <property type="entry name" value="CYSTEINE-RICH RLK (RECEPTOR-LIKE PROTEIN KINASE) 8"/>
    <property type="match status" value="1"/>
</dbReference>
<organism evidence="4">
    <name type="scientific">Fagus sylvatica</name>
    <name type="common">Beechnut</name>
    <dbReference type="NCBI Taxonomy" id="28930"/>
    <lineage>
        <taxon>Eukaryota</taxon>
        <taxon>Viridiplantae</taxon>
        <taxon>Streptophyta</taxon>
        <taxon>Embryophyta</taxon>
        <taxon>Tracheophyta</taxon>
        <taxon>Spermatophyta</taxon>
        <taxon>Magnoliopsida</taxon>
        <taxon>eudicotyledons</taxon>
        <taxon>Gunneridae</taxon>
        <taxon>Pentapetalae</taxon>
        <taxon>rosids</taxon>
        <taxon>fabids</taxon>
        <taxon>Fagales</taxon>
        <taxon>Fagaceae</taxon>
        <taxon>Fagus</taxon>
    </lineage>
</organism>
<protein>
    <recommendedName>
        <fullName evidence="3">Reverse transcriptase Ty1/copia-type domain-containing protein</fullName>
    </recommendedName>
</protein>
<evidence type="ECO:0000256" key="1">
    <source>
        <dbReference type="SAM" id="MobiDB-lite"/>
    </source>
</evidence>
<dbReference type="PANTHER" id="PTHR11439">
    <property type="entry name" value="GAG-POL-RELATED RETROTRANSPOSON"/>
    <property type="match status" value="1"/>
</dbReference>
<feature type="compositionally biased region" description="Low complexity" evidence="1">
    <location>
        <begin position="352"/>
        <end position="376"/>
    </location>
</feature>
<dbReference type="Pfam" id="PF07727">
    <property type="entry name" value="RVT_2"/>
    <property type="match status" value="2"/>
</dbReference>
<evidence type="ECO:0000313" key="4">
    <source>
        <dbReference type="EMBL" id="SPC90905.1"/>
    </source>
</evidence>
<dbReference type="EMBL" id="OIVN01001188">
    <property type="protein sequence ID" value="SPC90905.1"/>
    <property type="molecule type" value="Genomic_DNA"/>
</dbReference>
<proteinExistence type="predicted"/>
<sequence>MAPAVVAHLLILVVILKDEIHATMLYLYTVKDVWDDLQQRYSQSNGTRVHHLKQAIAAFKQESLTHYDYVHSFLMGLNKSYAVVRGQILLMEPLPGINKVFSLIQNHEKQKGVGILPLPNGFPSVESTTLISRIDNGVNQTKDKPTCSHYGFKGHTAEKCYKLHGYPPGFRGRNTVNKSIAVANQVSAQCQQLLNVLVAQTYQNCPQSDPSNAPANQVSANQVTDHMVINTQFLISMQVVHKDLLHWRVIGMGKQHDGLYLLDISSTSNHVAAITSSDSSLHNLLYSLSSDTKLLDLHTHQFLISRDVVFQEEIFPFKTTSSFSDLSTFLSPSSSHDPVYISHIEEFIVPSPHTPHINPSSPTSSNSSIDSSASSSHSDHDAPSPISPISPPLRKSTRLTKQPTYLQDYHCHLAKSHSFCTKPHTTPYPLSSNIYYTHLSPSHRSFALAITAISEPTSFAQANQNPHWQATMAAELTALADNNTWSLTSLPPSKHFIGCKWVYKVKLKVDGTLERYKARLVAKGYKQQEGLDYLETFSPIAKFATVRTLLAVVSAQQLQGTTFIALLVYVDDILLASNNIEALHVLKDSLHSEFKLKDLGNLKYFLGLEWYVRLQTSDNSHGAKLKAMPIDGEFLANPSTYKRLVGRLLYLTVTRSNKSFTVQKLSQFMAKPSNEHLTVAYRILKYIKGSSGQGLFFPSNSNLQLKAFSDSDWASCLDTRRFVTGYCVFLGDSLISWKSMKQHTVSRSSTEVEYRAMASVVCELMWLLPLLKDFQIDHSKEALLFYDNQAAIHIAANPVYHERTKHIELDCYLVREKIQDGLIRTLHFSSQNQLTDLMTKALGSA</sequence>
<evidence type="ECO:0000259" key="3">
    <source>
        <dbReference type="Pfam" id="PF07727"/>
    </source>
</evidence>
<reference evidence="4" key="1">
    <citation type="submission" date="2018-02" db="EMBL/GenBank/DDBJ databases">
        <authorList>
            <person name="Cohen D.B."/>
            <person name="Kent A.D."/>
        </authorList>
    </citation>
    <scope>NUCLEOTIDE SEQUENCE</scope>
</reference>
<dbReference type="SUPFAM" id="SSF56672">
    <property type="entry name" value="DNA/RNA polymerases"/>
    <property type="match status" value="1"/>
</dbReference>
<dbReference type="CDD" id="cd09272">
    <property type="entry name" value="RNase_HI_RT_Ty1"/>
    <property type="match status" value="1"/>
</dbReference>
<feature type="region of interest" description="Disordered" evidence="1">
    <location>
        <begin position="352"/>
        <end position="397"/>
    </location>
</feature>
<keyword evidence="2" id="KW-0732">Signal</keyword>
<feature type="signal peptide" evidence="2">
    <location>
        <begin position="1"/>
        <end position="22"/>
    </location>
</feature>
<feature type="domain" description="Reverse transcriptase Ty1/copia-type" evidence="3">
    <location>
        <begin position="562"/>
        <end position="610"/>
    </location>
</feature>
<gene>
    <name evidence="4" type="ORF">FSB_LOCUS18787</name>
</gene>
<evidence type="ECO:0000256" key="2">
    <source>
        <dbReference type="SAM" id="SignalP"/>
    </source>
</evidence>
<dbReference type="AlphaFoldDB" id="A0A2N9FUQ8"/>
<dbReference type="InterPro" id="IPR043502">
    <property type="entry name" value="DNA/RNA_pol_sf"/>
</dbReference>